<reference evidence="3" key="1">
    <citation type="submission" date="2022-07" db="EMBL/GenBank/DDBJ databases">
        <title>Evaluation of T. orientalis genome assembly methods using nanopore sequencing and analysis of variation between genomes.</title>
        <authorList>
            <person name="Yam J."/>
            <person name="Micallef M.L."/>
            <person name="Liu M."/>
            <person name="Djordjevic S.P."/>
            <person name="Bogema D.R."/>
            <person name="Jenkins C."/>
        </authorList>
    </citation>
    <scope>NUCLEOTIDE SEQUENCE</scope>
    <source>
        <strain evidence="3">Goon Nure</strain>
    </source>
</reference>
<feature type="chain" id="PRO_5036777238" evidence="2">
    <location>
        <begin position="21"/>
        <end position="443"/>
    </location>
</feature>
<dbReference type="EMBL" id="CP056069">
    <property type="protein sequence ID" value="UKK00127.2"/>
    <property type="molecule type" value="Genomic_DNA"/>
</dbReference>
<feature type="compositionally biased region" description="Low complexity" evidence="1">
    <location>
        <begin position="422"/>
        <end position="443"/>
    </location>
</feature>
<protein>
    <submittedName>
        <fullName evidence="3">Uncharacterized protein</fullName>
    </submittedName>
</protein>
<dbReference type="Proteomes" id="UP000244811">
    <property type="component" value="Chromosome 1"/>
</dbReference>
<dbReference type="Pfam" id="PF04385">
    <property type="entry name" value="FAINT"/>
    <property type="match status" value="2"/>
</dbReference>
<gene>
    <name evidence="3" type="ORF">MACK_000197</name>
</gene>
<dbReference type="AlphaFoldDB" id="A0A976M9I8"/>
<proteinExistence type="predicted"/>
<evidence type="ECO:0000313" key="3">
    <source>
        <dbReference type="EMBL" id="UKK00127.2"/>
    </source>
</evidence>
<feature type="region of interest" description="Disordered" evidence="1">
    <location>
        <begin position="322"/>
        <end position="341"/>
    </location>
</feature>
<name>A0A976M9I8_THEOR</name>
<accession>A0A976M9I8</accession>
<feature type="signal peptide" evidence="2">
    <location>
        <begin position="1"/>
        <end position="20"/>
    </location>
</feature>
<sequence length="443" mass="49907">MARIIYFSVVLAALTYSAYSLRDNLEYQLDVLGDNNLERIDKEDIDPGVTVFKPINDAEINVVKYGDTTIWKKSGKRHFLLLRLFKVAEQDNFMHLFYLDGKKVYSMVFVKSGDKWKNTGKYQIKNPEDVTGEPLSKLRSTFYKEASDTSSDSSIDSSSDEEDNAVDLDLGGYVEGIAKMKEYYSMNVFTTEYRPLGDKVVKSVTDKYQTIWKFEPGKKQLRQMFRYNKSGYVPLLHICTGAELFDSGDTYYEKLKDEWMPVKMDQFLKRLKYAMMGEVDPQFDQPPEVFEEQPHLRPFAGGNNLANKSTWSEYPYSLPYTSTSPKSVDSTSGTQNSGLDSLKTSVQEVPISVKEASQPENGSQVVPLSQSSIKESKGNSSLGLRSDSSLNRTSGSYPEENERGILGGGLDDDIIDLTNGYEVVSLPSPPMSLSSNPEMKTNR</sequence>
<dbReference type="InterPro" id="IPR007480">
    <property type="entry name" value="DUF529"/>
</dbReference>
<feature type="compositionally biased region" description="Polar residues" evidence="1">
    <location>
        <begin position="358"/>
        <end position="396"/>
    </location>
</feature>
<evidence type="ECO:0000256" key="1">
    <source>
        <dbReference type="SAM" id="MobiDB-lite"/>
    </source>
</evidence>
<feature type="region of interest" description="Disordered" evidence="1">
    <location>
        <begin position="353"/>
        <end position="443"/>
    </location>
</feature>
<keyword evidence="2" id="KW-0732">Signal</keyword>
<organism evidence="3 4">
    <name type="scientific">Theileria orientalis</name>
    <dbReference type="NCBI Taxonomy" id="68886"/>
    <lineage>
        <taxon>Eukaryota</taxon>
        <taxon>Sar</taxon>
        <taxon>Alveolata</taxon>
        <taxon>Apicomplexa</taxon>
        <taxon>Aconoidasida</taxon>
        <taxon>Piroplasmida</taxon>
        <taxon>Theileriidae</taxon>
        <taxon>Theileria</taxon>
    </lineage>
</organism>
<evidence type="ECO:0000313" key="4">
    <source>
        <dbReference type="Proteomes" id="UP000244811"/>
    </source>
</evidence>
<evidence type="ECO:0000256" key="2">
    <source>
        <dbReference type="SAM" id="SignalP"/>
    </source>
</evidence>